<dbReference type="Proteomes" id="UP001196413">
    <property type="component" value="Unassembled WGS sequence"/>
</dbReference>
<protein>
    <submittedName>
        <fullName evidence="1">Uncharacterized protein</fullName>
    </submittedName>
</protein>
<organism evidence="1 2">
    <name type="scientific">Parelaphostrongylus tenuis</name>
    <name type="common">Meningeal worm</name>
    <dbReference type="NCBI Taxonomy" id="148309"/>
    <lineage>
        <taxon>Eukaryota</taxon>
        <taxon>Metazoa</taxon>
        <taxon>Ecdysozoa</taxon>
        <taxon>Nematoda</taxon>
        <taxon>Chromadorea</taxon>
        <taxon>Rhabditida</taxon>
        <taxon>Rhabditina</taxon>
        <taxon>Rhabditomorpha</taxon>
        <taxon>Strongyloidea</taxon>
        <taxon>Metastrongylidae</taxon>
        <taxon>Parelaphostrongylus</taxon>
    </lineage>
</organism>
<sequence>MIEDTSCKAGMEANIESIPSQQLSISGTLTLTTTNVIMANWSNECGKVWSREQFECYHQARLDRISSRQLRSSVENKLNCELW</sequence>
<keyword evidence="2" id="KW-1185">Reference proteome</keyword>
<name>A0AAD5MER3_PARTN</name>
<accession>A0AAD5MER3</accession>
<dbReference type="AlphaFoldDB" id="A0AAD5MER3"/>
<proteinExistence type="predicted"/>
<evidence type="ECO:0000313" key="2">
    <source>
        <dbReference type="Proteomes" id="UP001196413"/>
    </source>
</evidence>
<dbReference type="EMBL" id="JAHQIW010000183">
    <property type="protein sequence ID" value="KAJ1346504.1"/>
    <property type="molecule type" value="Genomic_DNA"/>
</dbReference>
<gene>
    <name evidence="1" type="ORF">KIN20_001300</name>
</gene>
<reference evidence="1" key="1">
    <citation type="submission" date="2021-06" db="EMBL/GenBank/DDBJ databases">
        <title>Parelaphostrongylus tenuis whole genome reference sequence.</title>
        <authorList>
            <person name="Garwood T.J."/>
            <person name="Larsen P.A."/>
            <person name="Fountain-Jones N.M."/>
            <person name="Garbe J.R."/>
            <person name="Macchietto M.G."/>
            <person name="Kania S.A."/>
            <person name="Gerhold R.W."/>
            <person name="Richards J.E."/>
            <person name="Wolf T.M."/>
        </authorList>
    </citation>
    <scope>NUCLEOTIDE SEQUENCE</scope>
    <source>
        <strain evidence="1">MNPRO001-30</strain>
        <tissue evidence="1">Meninges</tissue>
    </source>
</reference>
<comment type="caution">
    <text evidence="1">The sequence shown here is derived from an EMBL/GenBank/DDBJ whole genome shotgun (WGS) entry which is preliminary data.</text>
</comment>
<evidence type="ECO:0000313" key="1">
    <source>
        <dbReference type="EMBL" id="KAJ1346504.1"/>
    </source>
</evidence>